<dbReference type="PANTHER" id="PTHR24305">
    <property type="entry name" value="CYTOCHROME P450"/>
    <property type="match status" value="1"/>
</dbReference>
<dbReference type="PRINTS" id="PR00463">
    <property type="entry name" value="EP450I"/>
</dbReference>
<dbReference type="AlphaFoldDB" id="A0A9P4NR70"/>
<dbReference type="InterPro" id="IPR036396">
    <property type="entry name" value="Cyt_P450_sf"/>
</dbReference>
<feature type="binding site" description="axial binding residue" evidence="12">
    <location>
        <position position="453"/>
    </location>
    <ligand>
        <name>heme</name>
        <dbReference type="ChEBI" id="CHEBI:30413"/>
    </ligand>
    <ligandPart>
        <name>Fe</name>
        <dbReference type="ChEBI" id="CHEBI:18248"/>
    </ligandPart>
</feature>
<reference evidence="14" key="1">
    <citation type="journal article" date="2020" name="Stud. Mycol.">
        <title>101 Dothideomycetes genomes: a test case for predicting lifestyles and emergence of pathogens.</title>
        <authorList>
            <person name="Haridas S."/>
            <person name="Albert R."/>
            <person name="Binder M."/>
            <person name="Bloem J."/>
            <person name="Labutti K."/>
            <person name="Salamov A."/>
            <person name="Andreopoulos B."/>
            <person name="Baker S."/>
            <person name="Barry K."/>
            <person name="Bills G."/>
            <person name="Bluhm B."/>
            <person name="Cannon C."/>
            <person name="Castanera R."/>
            <person name="Culley D."/>
            <person name="Daum C."/>
            <person name="Ezra D."/>
            <person name="Gonzalez J."/>
            <person name="Henrissat B."/>
            <person name="Kuo A."/>
            <person name="Liang C."/>
            <person name="Lipzen A."/>
            <person name="Lutzoni F."/>
            <person name="Magnuson J."/>
            <person name="Mondo S."/>
            <person name="Nolan M."/>
            <person name="Ohm R."/>
            <person name="Pangilinan J."/>
            <person name="Park H.-J."/>
            <person name="Ramirez L."/>
            <person name="Alfaro M."/>
            <person name="Sun H."/>
            <person name="Tritt A."/>
            <person name="Yoshinaga Y."/>
            <person name="Zwiers L.-H."/>
            <person name="Turgeon B."/>
            <person name="Goodwin S."/>
            <person name="Spatafora J."/>
            <person name="Crous P."/>
            <person name="Grigoriev I."/>
        </authorList>
    </citation>
    <scope>NUCLEOTIDE SEQUENCE</scope>
    <source>
        <strain evidence="14">CBS 130266</strain>
    </source>
</reference>
<dbReference type="PRINTS" id="PR00385">
    <property type="entry name" value="P450"/>
</dbReference>
<dbReference type="Gene3D" id="1.10.630.10">
    <property type="entry name" value="Cytochrome P450"/>
    <property type="match status" value="1"/>
</dbReference>
<evidence type="ECO:0000256" key="10">
    <source>
        <dbReference type="ARBA" id="ARBA00023033"/>
    </source>
</evidence>
<dbReference type="InterPro" id="IPR050121">
    <property type="entry name" value="Cytochrome_P450_monoxygenase"/>
</dbReference>
<evidence type="ECO:0000256" key="13">
    <source>
        <dbReference type="RuleBase" id="RU000461"/>
    </source>
</evidence>
<comment type="caution">
    <text evidence="14">The sequence shown here is derived from an EMBL/GenBank/DDBJ whole genome shotgun (WGS) entry which is preliminary data.</text>
</comment>
<organism evidence="14 15">
    <name type="scientific">Tothia fuscella</name>
    <dbReference type="NCBI Taxonomy" id="1048955"/>
    <lineage>
        <taxon>Eukaryota</taxon>
        <taxon>Fungi</taxon>
        <taxon>Dikarya</taxon>
        <taxon>Ascomycota</taxon>
        <taxon>Pezizomycotina</taxon>
        <taxon>Dothideomycetes</taxon>
        <taxon>Pleosporomycetidae</taxon>
        <taxon>Venturiales</taxon>
        <taxon>Cylindrosympodiaceae</taxon>
        <taxon>Tothia</taxon>
    </lineage>
</organism>
<evidence type="ECO:0000256" key="11">
    <source>
        <dbReference type="ARBA" id="ARBA00023136"/>
    </source>
</evidence>
<evidence type="ECO:0000313" key="14">
    <source>
        <dbReference type="EMBL" id="KAF2429948.1"/>
    </source>
</evidence>
<evidence type="ECO:0000256" key="9">
    <source>
        <dbReference type="ARBA" id="ARBA00023004"/>
    </source>
</evidence>
<dbReference type="EMBL" id="MU007042">
    <property type="protein sequence ID" value="KAF2429948.1"/>
    <property type="molecule type" value="Genomic_DNA"/>
</dbReference>
<dbReference type="GO" id="GO:0016020">
    <property type="term" value="C:membrane"/>
    <property type="evidence" value="ECO:0007669"/>
    <property type="project" value="UniProtKB-SubCell"/>
</dbReference>
<keyword evidence="4 12" id="KW-0349">Heme</keyword>
<dbReference type="CDD" id="cd11062">
    <property type="entry name" value="CYP58-like"/>
    <property type="match status" value="1"/>
</dbReference>
<evidence type="ECO:0000256" key="1">
    <source>
        <dbReference type="ARBA" id="ARBA00001971"/>
    </source>
</evidence>
<dbReference type="InterPro" id="IPR017972">
    <property type="entry name" value="Cyt_P450_CS"/>
</dbReference>
<evidence type="ECO:0000256" key="6">
    <source>
        <dbReference type="ARBA" id="ARBA00022723"/>
    </source>
</evidence>
<dbReference type="Pfam" id="PF00067">
    <property type="entry name" value="p450"/>
    <property type="match status" value="1"/>
</dbReference>
<evidence type="ECO:0000256" key="2">
    <source>
        <dbReference type="ARBA" id="ARBA00004167"/>
    </source>
</evidence>
<keyword evidence="15" id="KW-1185">Reference proteome</keyword>
<dbReference type="GO" id="GO:0005506">
    <property type="term" value="F:iron ion binding"/>
    <property type="evidence" value="ECO:0007669"/>
    <property type="project" value="InterPro"/>
</dbReference>
<evidence type="ECO:0000256" key="8">
    <source>
        <dbReference type="ARBA" id="ARBA00023002"/>
    </source>
</evidence>
<name>A0A9P4NR70_9PEZI</name>
<protein>
    <submittedName>
        <fullName evidence="14">Cytochrome P450 family protein</fullName>
    </submittedName>
</protein>
<keyword evidence="9 12" id="KW-0408">Iron</keyword>
<dbReference type="Proteomes" id="UP000800235">
    <property type="component" value="Unassembled WGS sequence"/>
</dbReference>
<dbReference type="InterPro" id="IPR002401">
    <property type="entry name" value="Cyt_P450_E_grp-I"/>
</dbReference>
<dbReference type="GO" id="GO:0020037">
    <property type="term" value="F:heme binding"/>
    <property type="evidence" value="ECO:0007669"/>
    <property type="project" value="InterPro"/>
</dbReference>
<keyword evidence="11" id="KW-0472">Membrane</keyword>
<dbReference type="GO" id="GO:0004497">
    <property type="term" value="F:monooxygenase activity"/>
    <property type="evidence" value="ECO:0007669"/>
    <property type="project" value="UniProtKB-KW"/>
</dbReference>
<evidence type="ECO:0000256" key="12">
    <source>
        <dbReference type="PIRSR" id="PIRSR602401-1"/>
    </source>
</evidence>
<dbReference type="PROSITE" id="PS00086">
    <property type="entry name" value="CYTOCHROME_P450"/>
    <property type="match status" value="1"/>
</dbReference>
<dbReference type="GO" id="GO:0016705">
    <property type="term" value="F:oxidoreductase activity, acting on paired donors, with incorporation or reduction of molecular oxygen"/>
    <property type="evidence" value="ECO:0007669"/>
    <property type="project" value="InterPro"/>
</dbReference>
<gene>
    <name evidence="14" type="ORF">EJ08DRAFT_649985</name>
</gene>
<dbReference type="SUPFAM" id="SSF48264">
    <property type="entry name" value="Cytochrome P450"/>
    <property type="match status" value="1"/>
</dbReference>
<keyword evidence="8 13" id="KW-0560">Oxidoreductase</keyword>
<dbReference type="PANTHER" id="PTHR24305:SF157">
    <property type="entry name" value="N-ACETYLTRYPTOPHAN 6-HYDROXYLASE IVOC-RELATED"/>
    <property type="match status" value="1"/>
</dbReference>
<comment type="subcellular location">
    <subcellularLocation>
        <location evidence="2">Membrane</location>
        <topology evidence="2">Single-pass membrane protein</topology>
    </subcellularLocation>
</comment>
<accession>A0A9P4NR70</accession>
<sequence length="513" mass="57995">MAMSQAALLQHTPLFTLLVTLTVAVIVYKVFSSLVLHPLAKFPGPKYAAITHYYQFYYDVLKRGRFPWELRRLHQVYGPIVRIGPNEVHVSDPNFYDELYTTASRKRHRDPFAVQGFGLPDAVLNSPDHDVHRLRRAALNPYFSKQAISRIEPVVKAKLEILCGRLLEFSKSKVPVDLEKAFMALTTDIITEYSFARSYDYLKHHDFLPDWLKATIGATEASMLGRYLPFLPAVMKGMPPWLVQILSPPMVQLVNYTKAQEKQVQDIKNGQLLDDMKQGQRTIIHELFESSLPESEKSVERIAQEAQTLVAAGSTTTSYFLKSAVYFILANPDVLARLRAELYEAIPDPKNPPPSHTLEQLPLLAAVVKETSRLVPGAFCRLGRIAPNEDLKCGAWTIPAGTIISMSTWMQHNDPSIFPEPEAFRPERWMNRSAEGGRLERYLVSFSKGSRGCLGINLAQVEMHLTLAVLFRTFDFELFETDGSDVELAHEFFVPISRLDSKGTRVLVSTVDD</sequence>
<dbReference type="InterPro" id="IPR001128">
    <property type="entry name" value="Cyt_P450"/>
</dbReference>
<evidence type="ECO:0000256" key="7">
    <source>
        <dbReference type="ARBA" id="ARBA00022989"/>
    </source>
</evidence>
<evidence type="ECO:0000256" key="4">
    <source>
        <dbReference type="ARBA" id="ARBA00022617"/>
    </source>
</evidence>
<dbReference type="FunFam" id="1.10.630.10:FF:000069">
    <property type="entry name" value="Cytochrome P450, putative (Eurofung)"/>
    <property type="match status" value="1"/>
</dbReference>
<keyword evidence="10 13" id="KW-0503">Monooxygenase</keyword>
<evidence type="ECO:0000256" key="5">
    <source>
        <dbReference type="ARBA" id="ARBA00022692"/>
    </source>
</evidence>
<keyword evidence="5" id="KW-0812">Transmembrane</keyword>
<comment type="similarity">
    <text evidence="3 13">Belongs to the cytochrome P450 family.</text>
</comment>
<evidence type="ECO:0000313" key="15">
    <source>
        <dbReference type="Proteomes" id="UP000800235"/>
    </source>
</evidence>
<keyword evidence="7" id="KW-1133">Transmembrane helix</keyword>
<keyword evidence="6 12" id="KW-0479">Metal-binding</keyword>
<dbReference type="OrthoDB" id="3945418at2759"/>
<proteinExistence type="inferred from homology"/>
<comment type="cofactor">
    <cofactor evidence="1 12">
        <name>heme</name>
        <dbReference type="ChEBI" id="CHEBI:30413"/>
    </cofactor>
</comment>
<evidence type="ECO:0000256" key="3">
    <source>
        <dbReference type="ARBA" id="ARBA00010617"/>
    </source>
</evidence>